<dbReference type="PANTHER" id="PTHR34501">
    <property type="entry name" value="PROTEIN YDDL-RELATED"/>
    <property type="match status" value="1"/>
</dbReference>
<reference evidence="12" key="1">
    <citation type="submission" date="2022-06" db="EMBL/GenBank/DDBJ databases">
        <authorList>
            <person name="Lu C.-H."/>
        </authorList>
    </citation>
    <scope>NUCLEOTIDE SEQUENCE</scope>
    <source>
        <strain evidence="12">21MJYT02-11</strain>
    </source>
</reference>
<dbReference type="Pfam" id="PF13609">
    <property type="entry name" value="Porin_4"/>
    <property type="match status" value="1"/>
</dbReference>
<dbReference type="SUPFAM" id="SSF56935">
    <property type="entry name" value="Porins"/>
    <property type="match status" value="1"/>
</dbReference>
<sequence length="326" mass="34685">MAQSSVTLYGVAGTNIAYTSNNSGKTGTGNLVSLNSGGLSSPRWGIRGSEALSSDLKAIFLLENGFSNDTGALGDSTRLFNRHAYVGLSTSAYGTVIAGRTSSTMYDFILDFAPQAYSTTFEPYNSLASQRVDNAVKYTGDFGPVRVGAYRSFGEQPGGMQANSAWGAAIEASAANLSGTVAFDTLFGAPTAQGYTASKRLGAAVSYEFSKTSIMAGYRWGQDTSATRAVTFRDNLWWFGVRQQVYGPLTLIAAYYYDDVRVQNGTNPPNPWQAAVSAIYSLSKRTDLYGSVAYAKNAGLNFTSVANLDNPNIGQTGVALGIRHKF</sequence>
<keyword evidence="13" id="KW-1185">Reference proteome</keyword>
<accession>A0ABT1ANC0</accession>
<evidence type="ECO:0000256" key="7">
    <source>
        <dbReference type="ARBA" id="ARBA00023065"/>
    </source>
</evidence>
<evidence type="ECO:0000256" key="2">
    <source>
        <dbReference type="ARBA" id="ARBA00011233"/>
    </source>
</evidence>
<evidence type="ECO:0000313" key="13">
    <source>
        <dbReference type="Proteomes" id="UP001162811"/>
    </source>
</evidence>
<gene>
    <name evidence="12" type="ORF">NG900_16065</name>
</gene>
<evidence type="ECO:0000256" key="10">
    <source>
        <dbReference type="ARBA" id="ARBA00023237"/>
    </source>
</evidence>
<keyword evidence="10" id="KW-0998">Cell outer membrane</keyword>
<dbReference type="InterPro" id="IPR033900">
    <property type="entry name" value="Gram_neg_porin_domain"/>
</dbReference>
<keyword evidence="3" id="KW-0813">Transport</keyword>
<protein>
    <submittedName>
        <fullName evidence="12">Porin</fullName>
    </submittedName>
</protein>
<organism evidence="12 13">
    <name type="scientific">Ralstonia soli</name>
    <dbReference type="NCBI Taxonomy" id="2953896"/>
    <lineage>
        <taxon>Bacteria</taxon>
        <taxon>Pseudomonadati</taxon>
        <taxon>Pseudomonadota</taxon>
        <taxon>Betaproteobacteria</taxon>
        <taxon>Burkholderiales</taxon>
        <taxon>Burkholderiaceae</taxon>
        <taxon>Ralstonia</taxon>
    </lineage>
</organism>
<comment type="subcellular location">
    <subcellularLocation>
        <location evidence="1">Cell outer membrane</location>
        <topology evidence="1">Multi-pass membrane protein</topology>
    </subcellularLocation>
</comment>
<keyword evidence="5" id="KW-0812">Transmembrane</keyword>
<name>A0ABT1ANC0_9RALS</name>
<dbReference type="EMBL" id="JAMXHT010000006">
    <property type="protein sequence ID" value="MCO5399714.1"/>
    <property type="molecule type" value="Genomic_DNA"/>
</dbReference>
<dbReference type="PANTHER" id="PTHR34501:SF9">
    <property type="entry name" value="MAJOR OUTER MEMBRANE PROTEIN P.IA"/>
    <property type="match status" value="1"/>
</dbReference>
<evidence type="ECO:0000256" key="1">
    <source>
        <dbReference type="ARBA" id="ARBA00004571"/>
    </source>
</evidence>
<dbReference type="Gene3D" id="2.40.160.10">
    <property type="entry name" value="Porin"/>
    <property type="match status" value="1"/>
</dbReference>
<dbReference type="CDD" id="cd00342">
    <property type="entry name" value="gram_neg_porins"/>
    <property type="match status" value="1"/>
</dbReference>
<feature type="domain" description="Porin" evidence="11">
    <location>
        <begin position="1"/>
        <end position="298"/>
    </location>
</feature>
<comment type="subunit">
    <text evidence="2">Homotrimer.</text>
</comment>
<dbReference type="InterPro" id="IPR050298">
    <property type="entry name" value="Gram-neg_bact_OMP"/>
</dbReference>
<keyword evidence="9" id="KW-0472">Membrane</keyword>
<keyword evidence="7" id="KW-0406">Ion transport</keyword>
<dbReference type="Proteomes" id="UP001162811">
    <property type="component" value="Unassembled WGS sequence"/>
</dbReference>
<keyword evidence="6" id="KW-0732">Signal</keyword>
<evidence type="ECO:0000256" key="6">
    <source>
        <dbReference type="ARBA" id="ARBA00022729"/>
    </source>
</evidence>
<evidence type="ECO:0000256" key="8">
    <source>
        <dbReference type="ARBA" id="ARBA00023114"/>
    </source>
</evidence>
<evidence type="ECO:0000256" key="9">
    <source>
        <dbReference type="ARBA" id="ARBA00023136"/>
    </source>
</evidence>
<proteinExistence type="predicted"/>
<keyword evidence="8" id="KW-0626">Porin</keyword>
<evidence type="ECO:0000313" key="12">
    <source>
        <dbReference type="EMBL" id="MCO5399714.1"/>
    </source>
</evidence>
<dbReference type="InterPro" id="IPR023614">
    <property type="entry name" value="Porin_dom_sf"/>
</dbReference>
<evidence type="ECO:0000259" key="11">
    <source>
        <dbReference type="Pfam" id="PF13609"/>
    </source>
</evidence>
<evidence type="ECO:0000256" key="5">
    <source>
        <dbReference type="ARBA" id="ARBA00022692"/>
    </source>
</evidence>
<evidence type="ECO:0000256" key="3">
    <source>
        <dbReference type="ARBA" id="ARBA00022448"/>
    </source>
</evidence>
<reference evidence="12" key="2">
    <citation type="journal article" date="2023" name="Front. Microbiol.">
        <title>Ralstonia chuxiongensis sp. nov., Ralstonia mojiangensis sp. nov., and Ralstonia soli sp. nov., isolated from tobacco fields, are three novel species in the family Burkholderiaceae.</title>
        <authorList>
            <person name="Lu C.H."/>
            <person name="Zhang Y.Y."/>
            <person name="Jiang N."/>
            <person name="Chen W."/>
            <person name="Shao X."/>
            <person name="Zhao Z.M."/>
            <person name="Lu W.L."/>
            <person name="Hu X."/>
            <person name="Xi Y.X."/>
            <person name="Zou S.Y."/>
            <person name="Wei Q.J."/>
            <person name="Lin Z.L."/>
            <person name="Gong L."/>
            <person name="Gai X.T."/>
            <person name="Zhang L.Q."/>
            <person name="Li J.Y."/>
            <person name="Jin Y."/>
            <person name="Xia Z.Y."/>
        </authorList>
    </citation>
    <scope>NUCLEOTIDE SEQUENCE</scope>
    <source>
        <strain evidence="12">21MJYT02-11</strain>
    </source>
</reference>
<keyword evidence="4" id="KW-1134">Transmembrane beta strand</keyword>
<evidence type="ECO:0000256" key="4">
    <source>
        <dbReference type="ARBA" id="ARBA00022452"/>
    </source>
</evidence>
<comment type="caution">
    <text evidence="12">The sequence shown here is derived from an EMBL/GenBank/DDBJ whole genome shotgun (WGS) entry which is preliminary data.</text>
</comment>